<evidence type="ECO:0000313" key="2">
    <source>
        <dbReference type="EMBL" id="OAG05467.1"/>
    </source>
</evidence>
<protein>
    <recommendedName>
        <fullName evidence="1">F-box domain-containing protein</fullName>
    </recommendedName>
</protein>
<evidence type="ECO:0000259" key="1">
    <source>
        <dbReference type="PROSITE" id="PS50181"/>
    </source>
</evidence>
<accession>A0A177CFG6</accession>
<dbReference type="PROSITE" id="PS50181">
    <property type="entry name" value="FBOX"/>
    <property type="match status" value="1"/>
</dbReference>
<feature type="domain" description="F-box" evidence="1">
    <location>
        <begin position="1"/>
        <end position="45"/>
    </location>
</feature>
<gene>
    <name evidence="2" type="ORF">CC84DRAFT_1090745</name>
</gene>
<dbReference type="OrthoDB" id="5985073at2759"/>
<dbReference type="InterPro" id="IPR001810">
    <property type="entry name" value="F-box_dom"/>
</dbReference>
<reference evidence="2 3" key="1">
    <citation type="submission" date="2016-05" db="EMBL/GenBank/DDBJ databases">
        <title>Comparative analysis of secretome profiles of manganese(II)-oxidizing ascomycete fungi.</title>
        <authorList>
            <consortium name="DOE Joint Genome Institute"/>
            <person name="Zeiner C.A."/>
            <person name="Purvine S.O."/>
            <person name="Zink E.M."/>
            <person name="Wu S."/>
            <person name="Pasa-Tolic L."/>
            <person name="Chaput D.L."/>
            <person name="Haridas S."/>
            <person name="Grigoriev I.V."/>
            <person name="Santelli C.M."/>
            <person name="Hansel C.M."/>
        </authorList>
    </citation>
    <scope>NUCLEOTIDE SEQUENCE [LARGE SCALE GENOMIC DNA]</scope>
    <source>
        <strain evidence="2 3">AP3s5-JAC2a</strain>
    </source>
</reference>
<dbReference type="RefSeq" id="XP_018035832.1">
    <property type="nucleotide sequence ID" value="XM_018174369.1"/>
</dbReference>
<sequence>MDNLPQELVDHISSYLGPEDLKHTLTVSPAFQVAAEKYSGAFSDFELNKETARRFVNTFGGRRLGYLQHLTFRSTIPALDQKVDWEAHPDGHPVRDSEEDLREADESFTDQIKFLFSIVKETEDIARSEKAHGKVKLTLYTPTRHIDQGNYSIQRAYVSWRVHLLEPESLPDLTSIYALRIENGMKVSFDVEYGPVSLWKIDLRMMVDLSNKFPNLAALHCSIGGDEWLDCNEDYRQRYITKDWAGPRRDSRHDFARILDVAHISGLRVARLNFLAPLAVAFEQREPFPDLVSPARHDPLSSSLRVLSYQLRRFSVIALIDPTLFWPAEGASQFWPNLQTLHVMFQIVSPSGDWYFNFSDKGGSKQGYEIKETDYPPYAETELDRTNLRHCDEVDWANFIHQKERTVPNDETLVPLLQSFARATSFMPRLKQAILWAPVRSNAMGEYKKKKGVYTNNVWGLVYTSPDTEGFMDCRGHQVEGNRQLWWQVANWRPDKATHEMLRQIGKDKHGEDIAEYWEHDYTISDRYEFERFESQLLSTGFPAAAPLIKGRKKN</sequence>
<proteinExistence type="predicted"/>
<name>A0A177CFG6_9PLEO</name>
<organism evidence="2 3">
    <name type="scientific">Paraphaeosphaeria sporulosa</name>
    <dbReference type="NCBI Taxonomy" id="1460663"/>
    <lineage>
        <taxon>Eukaryota</taxon>
        <taxon>Fungi</taxon>
        <taxon>Dikarya</taxon>
        <taxon>Ascomycota</taxon>
        <taxon>Pezizomycotina</taxon>
        <taxon>Dothideomycetes</taxon>
        <taxon>Pleosporomycetidae</taxon>
        <taxon>Pleosporales</taxon>
        <taxon>Massarineae</taxon>
        <taxon>Didymosphaeriaceae</taxon>
        <taxon>Paraphaeosphaeria</taxon>
    </lineage>
</organism>
<keyword evidence="3" id="KW-1185">Reference proteome</keyword>
<evidence type="ECO:0000313" key="3">
    <source>
        <dbReference type="Proteomes" id="UP000077069"/>
    </source>
</evidence>
<dbReference type="STRING" id="1460663.A0A177CFG6"/>
<dbReference type="GeneID" id="28757855"/>
<dbReference type="EMBL" id="KV441552">
    <property type="protein sequence ID" value="OAG05467.1"/>
    <property type="molecule type" value="Genomic_DNA"/>
</dbReference>
<dbReference type="InParanoid" id="A0A177CFG6"/>
<dbReference type="Proteomes" id="UP000077069">
    <property type="component" value="Unassembled WGS sequence"/>
</dbReference>
<dbReference type="AlphaFoldDB" id="A0A177CFG6"/>